<dbReference type="Proteomes" id="UP000008022">
    <property type="component" value="Unassembled WGS sequence"/>
</dbReference>
<dbReference type="HOGENOM" id="CLU_2626279_0_0_1"/>
<proteinExistence type="predicted"/>
<keyword evidence="2" id="KW-1185">Reference proteome</keyword>
<evidence type="ECO:0000313" key="1">
    <source>
        <dbReference type="EnsemblPlants" id="ORUFI11G05690.1"/>
    </source>
</evidence>
<reference evidence="1" key="2">
    <citation type="submission" date="2015-06" db="UniProtKB">
        <authorList>
            <consortium name="EnsemblPlants"/>
        </authorList>
    </citation>
    <scope>IDENTIFICATION</scope>
</reference>
<reference evidence="2" key="1">
    <citation type="submission" date="2013-06" db="EMBL/GenBank/DDBJ databases">
        <authorList>
            <person name="Zhao Q."/>
        </authorList>
    </citation>
    <scope>NUCLEOTIDE SEQUENCE</scope>
    <source>
        <strain evidence="2">cv. W1943</strain>
    </source>
</reference>
<protein>
    <submittedName>
        <fullName evidence="1">Uncharacterized protein</fullName>
    </submittedName>
</protein>
<name>A0A0E0R5A4_ORYRU</name>
<sequence>MALLTKPRISRMMFSCALFSCIGDFSVAAAIDTLRRKVALSWKEQNPEWWKLKKPVWDVTNWSRLFWLRSSKRGTFFF</sequence>
<evidence type="ECO:0000313" key="2">
    <source>
        <dbReference type="Proteomes" id="UP000008022"/>
    </source>
</evidence>
<dbReference type="Gramene" id="ORUFI11G05690.1">
    <property type="protein sequence ID" value="ORUFI11G05690.1"/>
    <property type="gene ID" value="ORUFI11G05690"/>
</dbReference>
<dbReference type="EnsemblPlants" id="ORUFI11G05690.1">
    <property type="protein sequence ID" value="ORUFI11G05690.1"/>
    <property type="gene ID" value="ORUFI11G05690"/>
</dbReference>
<accession>A0A0E0R5A4</accession>
<dbReference type="AlphaFoldDB" id="A0A0E0R5A4"/>
<organism evidence="1 2">
    <name type="scientific">Oryza rufipogon</name>
    <name type="common">Brownbeard rice</name>
    <name type="synonym">Asian wild rice</name>
    <dbReference type="NCBI Taxonomy" id="4529"/>
    <lineage>
        <taxon>Eukaryota</taxon>
        <taxon>Viridiplantae</taxon>
        <taxon>Streptophyta</taxon>
        <taxon>Embryophyta</taxon>
        <taxon>Tracheophyta</taxon>
        <taxon>Spermatophyta</taxon>
        <taxon>Magnoliopsida</taxon>
        <taxon>Liliopsida</taxon>
        <taxon>Poales</taxon>
        <taxon>Poaceae</taxon>
        <taxon>BOP clade</taxon>
        <taxon>Oryzoideae</taxon>
        <taxon>Oryzeae</taxon>
        <taxon>Oryzinae</taxon>
        <taxon>Oryza</taxon>
    </lineage>
</organism>